<keyword evidence="8 11" id="KW-0443">Lipid metabolism</keyword>
<dbReference type="SUPFAM" id="SSF51695">
    <property type="entry name" value="PLC-like phosphodiesterases"/>
    <property type="match status" value="1"/>
</dbReference>
<dbReference type="SMART" id="SM00239">
    <property type="entry name" value="C2"/>
    <property type="match status" value="1"/>
</dbReference>
<proteinExistence type="predicted"/>
<evidence type="ECO:0000256" key="2">
    <source>
        <dbReference type="ARBA" id="ARBA00001913"/>
    </source>
</evidence>
<dbReference type="GO" id="GO:0016042">
    <property type="term" value="P:lipid catabolic process"/>
    <property type="evidence" value="ECO:0007669"/>
    <property type="project" value="UniProtKB-KW"/>
</dbReference>
<feature type="domain" description="PI-PLC Y-box" evidence="14">
    <location>
        <begin position="356"/>
        <end position="442"/>
    </location>
</feature>
<evidence type="ECO:0000256" key="5">
    <source>
        <dbReference type="ARBA" id="ARBA00022475"/>
    </source>
</evidence>
<evidence type="ECO:0000256" key="7">
    <source>
        <dbReference type="ARBA" id="ARBA00022963"/>
    </source>
</evidence>
<organism evidence="15 16">
    <name type="scientific">Jatropha curcas</name>
    <name type="common">Barbados nut</name>
    <dbReference type="NCBI Taxonomy" id="180498"/>
    <lineage>
        <taxon>Eukaryota</taxon>
        <taxon>Viridiplantae</taxon>
        <taxon>Streptophyta</taxon>
        <taxon>Embryophyta</taxon>
        <taxon>Tracheophyta</taxon>
        <taxon>Spermatophyta</taxon>
        <taxon>Magnoliopsida</taxon>
        <taxon>eudicotyledons</taxon>
        <taxon>Gunneridae</taxon>
        <taxon>Pentapetalae</taxon>
        <taxon>rosids</taxon>
        <taxon>fabids</taxon>
        <taxon>Malpighiales</taxon>
        <taxon>Euphorbiaceae</taxon>
        <taxon>Crotonoideae</taxon>
        <taxon>Jatropheae</taxon>
        <taxon>Jatropha</taxon>
    </lineage>
</organism>
<comment type="catalytic activity">
    <reaction evidence="1 11">
        <text>a 1,2-diacyl-sn-glycero-3-phospho-(1D-myo-inositol-4,5-bisphosphate) + H2O = 1D-myo-inositol 1,4,5-trisphosphate + a 1,2-diacyl-sn-glycerol + H(+)</text>
        <dbReference type="Rhea" id="RHEA:33179"/>
        <dbReference type="ChEBI" id="CHEBI:15377"/>
        <dbReference type="ChEBI" id="CHEBI:15378"/>
        <dbReference type="ChEBI" id="CHEBI:17815"/>
        <dbReference type="ChEBI" id="CHEBI:58456"/>
        <dbReference type="ChEBI" id="CHEBI:203600"/>
        <dbReference type="EC" id="3.1.4.11"/>
    </reaction>
</comment>
<feature type="compositionally biased region" description="Basic and acidic residues" evidence="12">
    <location>
        <begin position="282"/>
        <end position="299"/>
    </location>
</feature>
<dbReference type="InterPro" id="IPR035892">
    <property type="entry name" value="C2_domain_sf"/>
</dbReference>
<dbReference type="InterPro" id="IPR011992">
    <property type="entry name" value="EF-hand-dom_pair"/>
</dbReference>
<comment type="subcellular location">
    <subcellularLocation>
        <location evidence="3">Cell membrane</location>
        <topology evidence="3">Peripheral membrane protein</topology>
    </subcellularLocation>
</comment>
<accession>A0A067L8K5</accession>
<evidence type="ECO:0000313" key="16">
    <source>
        <dbReference type="Proteomes" id="UP000027138"/>
    </source>
</evidence>
<dbReference type="FunFam" id="2.60.40.150:FF:000060">
    <property type="entry name" value="Phosphoinositide phospholipase C"/>
    <property type="match status" value="1"/>
</dbReference>
<name>A0A067L8K5_JATCU</name>
<dbReference type="CDD" id="cd08599">
    <property type="entry name" value="PI-PLCc_plant"/>
    <property type="match status" value="1"/>
</dbReference>
<dbReference type="PANTHER" id="PTHR10336">
    <property type="entry name" value="PHOSPHOINOSITIDE-SPECIFIC PHOSPHOLIPASE C FAMILY PROTEIN"/>
    <property type="match status" value="1"/>
</dbReference>
<dbReference type="SMART" id="SM00149">
    <property type="entry name" value="PLCYc"/>
    <property type="match status" value="1"/>
</dbReference>
<protein>
    <recommendedName>
        <fullName evidence="4 11">Phosphoinositide phospholipase C</fullName>
        <ecNumber evidence="4 11">3.1.4.11</ecNumber>
    </recommendedName>
</protein>
<dbReference type="OrthoDB" id="269822at2759"/>
<reference evidence="15 16" key="1">
    <citation type="journal article" date="2014" name="PLoS ONE">
        <title>Global Analysis of Gene Expression Profiles in Physic Nut (Jatropha curcas L.) Seedlings Exposed to Salt Stress.</title>
        <authorList>
            <person name="Zhang L."/>
            <person name="Zhang C."/>
            <person name="Wu P."/>
            <person name="Chen Y."/>
            <person name="Li M."/>
            <person name="Jiang H."/>
            <person name="Wu G."/>
        </authorList>
    </citation>
    <scope>NUCLEOTIDE SEQUENCE [LARGE SCALE GENOMIC DNA]</scope>
    <source>
        <strain evidence="16">cv. GZQX0401</strain>
        <tissue evidence="15">Young leaves</tissue>
    </source>
</reference>
<dbReference type="EC" id="3.1.4.11" evidence="4 11"/>
<dbReference type="SUPFAM" id="SSF49562">
    <property type="entry name" value="C2 domain (Calcium/lipid-binding domain, CaLB)"/>
    <property type="match status" value="1"/>
</dbReference>
<sequence>MSKQTYRVCFCFRRRFKLAVAEAPEEIKALFDQYSENGIMSVHNLHRFLVEIQKQDKATIEEAQAIFDHLNQFKHLNIFHRKGLDIEAFFKYLFGDINPPLDVKRGVHHDMNAPVSHYFIYTGHNSYLTGNQLSSDCSDVPIIQALNRGVRVIELDIWPNSSKDGVDVLHGRTLTTPVELIKCLRSIKQHAFTASEYPVVITLEDHLTPDLQAKVAEMITQTFGDILFTPGSECLSEFPSPESLKKRIIISTKPPKEYLEAKETKERENGSQSGKGASDEEAWGKEVSDLKGHAMTDEKNELDDDNIDEDLPEGDNKSQQNVAPEYKHLIAIHAGKPKGGLEECLKVDPDKVRRLSLSEQQLEKAAETHGKEIVRFTQRNILRVYPKGIRVDSSNYNPLIGWMHGAQMVAFNMQGYGRSLWLMHGMFKANGGCGYVKKPDFLLKPNSNGEVFDPRAKLPVKTTLKVKVYMGEGWYYDFKRTHFDAYSPPDFYARVGIAGVPADTIMKKTKTLEDNWIPVWNEEFEFPLTVPELALLRIEVHEYDMSEKDDFGGQTCLPVSEISRGIRAIPLHDQKGVKYNSVKLLMRFDFV</sequence>
<dbReference type="Gene3D" id="3.20.20.190">
    <property type="entry name" value="Phosphatidylinositol (PI) phosphodiesterase"/>
    <property type="match status" value="1"/>
</dbReference>
<dbReference type="GO" id="GO:0006950">
    <property type="term" value="P:response to stress"/>
    <property type="evidence" value="ECO:0007669"/>
    <property type="project" value="UniProtKB-ARBA"/>
</dbReference>
<keyword evidence="9" id="KW-0472">Membrane</keyword>
<dbReference type="InterPro" id="IPR000909">
    <property type="entry name" value="PLipase_C_PInositol-sp_X_dom"/>
</dbReference>
<dbReference type="InterPro" id="IPR001711">
    <property type="entry name" value="PLipase_C_Pinositol-sp_Y"/>
</dbReference>
<dbReference type="Proteomes" id="UP000027138">
    <property type="component" value="Unassembled WGS sequence"/>
</dbReference>
<feature type="compositionally biased region" description="Basic and acidic residues" evidence="12">
    <location>
        <begin position="257"/>
        <end position="269"/>
    </location>
</feature>
<dbReference type="PROSITE" id="PS50004">
    <property type="entry name" value="C2"/>
    <property type="match status" value="1"/>
</dbReference>
<dbReference type="GO" id="GO:0005886">
    <property type="term" value="C:plasma membrane"/>
    <property type="evidence" value="ECO:0007669"/>
    <property type="project" value="UniProtKB-SubCell"/>
</dbReference>
<dbReference type="Pfam" id="PF00168">
    <property type="entry name" value="C2"/>
    <property type="match status" value="1"/>
</dbReference>
<evidence type="ECO:0000256" key="12">
    <source>
        <dbReference type="SAM" id="MobiDB-lite"/>
    </source>
</evidence>
<keyword evidence="10" id="KW-0807">Transducer</keyword>
<evidence type="ECO:0000256" key="3">
    <source>
        <dbReference type="ARBA" id="ARBA00004202"/>
    </source>
</evidence>
<dbReference type="SUPFAM" id="SSF47473">
    <property type="entry name" value="EF-hand"/>
    <property type="match status" value="1"/>
</dbReference>
<gene>
    <name evidence="15" type="ORF">JCGZ_01271</name>
</gene>
<dbReference type="InterPro" id="IPR017946">
    <property type="entry name" value="PLC-like_Pdiesterase_TIM-brl"/>
</dbReference>
<evidence type="ECO:0000256" key="11">
    <source>
        <dbReference type="RuleBase" id="RU361133"/>
    </source>
</evidence>
<evidence type="ECO:0000313" key="15">
    <source>
        <dbReference type="EMBL" id="KDP44771.1"/>
    </source>
</evidence>
<dbReference type="STRING" id="180498.A0A067L8K5"/>
<feature type="domain" description="C2" evidence="13">
    <location>
        <begin position="443"/>
        <end position="573"/>
    </location>
</feature>
<dbReference type="PROSITE" id="PS50007">
    <property type="entry name" value="PIPLC_X_DOMAIN"/>
    <property type="match status" value="1"/>
</dbReference>
<evidence type="ECO:0000256" key="10">
    <source>
        <dbReference type="ARBA" id="ARBA00023224"/>
    </source>
</evidence>
<evidence type="ECO:0000256" key="4">
    <source>
        <dbReference type="ARBA" id="ARBA00012368"/>
    </source>
</evidence>
<dbReference type="PANTHER" id="PTHR10336:SF154">
    <property type="entry name" value="PHOSPHOINOSITIDE PHOSPHOLIPASE C 2"/>
    <property type="match status" value="1"/>
</dbReference>
<evidence type="ECO:0000256" key="6">
    <source>
        <dbReference type="ARBA" id="ARBA00022801"/>
    </source>
</evidence>
<dbReference type="PROSITE" id="PS50008">
    <property type="entry name" value="PIPLC_Y_DOMAIN"/>
    <property type="match status" value="1"/>
</dbReference>
<dbReference type="Pfam" id="PF00387">
    <property type="entry name" value="PI-PLC-Y"/>
    <property type="match status" value="1"/>
</dbReference>
<feature type="compositionally biased region" description="Acidic residues" evidence="12">
    <location>
        <begin position="300"/>
        <end position="313"/>
    </location>
</feature>
<feature type="region of interest" description="Disordered" evidence="12">
    <location>
        <begin position="257"/>
        <end position="321"/>
    </location>
</feature>
<keyword evidence="16" id="KW-1185">Reference proteome</keyword>
<dbReference type="SMART" id="SM00148">
    <property type="entry name" value="PLCXc"/>
    <property type="match status" value="1"/>
</dbReference>
<dbReference type="Pfam" id="PF00388">
    <property type="entry name" value="PI-PLC-X"/>
    <property type="match status" value="1"/>
</dbReference>
<dbReference type="GO" id="GO:0048015">
    <property type="term" value="P:phosphatidylinositol-mediated signaling"/>
    <property type="evidence" value="ECO:0007669"/>
    <property type="project" value="TreeGrafter"/>
</dbReference>
<dbReference type="Gene3D" id="1.10.238.10">
    <property type="entry name" value="EF-hand"/>
    <property type="match status" value="1"/>
</dbReference>
<dbReference type="EMBL" id="KK914240">
    <property type="protein sequence ID" value="KDP44771.1"/>
    <property type="molecule type" value="Genomic_DNA"/>
</dbReference>
<keyword evidence="6 11" id="KW-0378">Hydrolase</keyword>
<dbReference type="InterPro" id="IPR000008">
    <property type="entry name" value="C2_dom"/>
</dbReference>
<evidence type="ECO:0000259" key="13">
    <source>
        <dbReference type="PROSITE" id="PS50004"/>
    </source>
</evidence>
<comment type="cofactor">
    <cofactor evidence="2">
        <name>Ca(2+)</name>
        <dbReference type="ChEBI" id="CHEBI:29108"/>
    </cofactor>
</comment>
<evidence type="ECO:0000259" key="14">
    <source>
        <dbReference type="PROSITE" id="PS50008"/>
    </source>
</evidence>
<evidence type="ECO:0000256" key="9">
    <source>
        <dbReference type="ARBA" id="ARBA00023136"/>
    </source>
</evidence>
<keyword evidence="5" id="KW-1003">Cell membrane</keyword>
<dbReference type="GO" id="GO:0004435">
    <property type="term" value="F:phosphatidylinositol-4,5-bisphosphate phospholipase C activity"/>
    <property type="evidence" value="ECO:0007669"/>
    <property type="project" value="UniProtKB-EC"/>
</dbReference>
<evidence type="ECO:0000256" key="8">
    <source>
        <dbReference type="ARBA" id="ARBA00023098"/>
    </source>
</evidence>
<dbReference type="PRINTS" id="PR00390">
    <property type="entry name" value="PHPHLIPASEC"/>
</dbReference>
<dbReference type="CDD" id="cd00275">
    <property type="entry name" value="C2_PLC_like"/>
    <property type="match status" value="1"/>
</dbReference>
<dbReference type="GO" id="GO:0051209">
    <property type="term" value="P:release of sequestered calcium ion into cytosol"/>
    <property type="evidence" value="ECO:0007669"/>
    <property type="project" value="TreeGrafter"/>
</dbReference>
<evidence type="ECO:0000256" key="1">
    <source>
        <dbReference type="ARBA" id="ARBA00001195"/>
    </source>
</evidence>
<dbReference type="Gene3D" id="2.60.40.150">
    <property type="entry name" value="C2 domain"/>
    <property type="match status" value="1"/>
</dbReference>
<dbReference type="InterPro" id="IPR001192">
    <property type="entry name" value="PI-PLC_fam"/>
</dbReference>
<keyword evidence="7 11" id="KW-0442">Lipid degradation</keyword>
<dbReference type="AlphaFoldDB" id="A0A067L8K5"/>